<evidence type="ECO:0000256" key="2">
    <source>
        <dbReference type="ARBA" id="ARBA00010312"/>
    </source>
</evidence>
<evidence type="ECO:0000256" key="6">
    <source>
        <dbReference type="ARBA" id="ARBA00023004"/>
    </source>
</evidence>
<evidence type="ECO:0000313" key="10">
    <source>
        <dbReference type="Proteomes" id="UP000468668"/>
    </source>
</evidence>
<evidence type="ECO:0000256" key="5">
    <source>
        <dbReference type="ARBA" id="ARBA00023002"/>
    </source>
</evidence>
<dbReference type="PROSITE" id="PS51669">
    <property type="entry name" value="4FE4S_MOW_BIS_MGD"/>
    <property type="match status" value="1"/>
</dbReference>
<dbReference type="Pfam" id="PF04879">
    <property type="entry name" value="Molybdop_Fe4S4"/>
    <property type="match status" value="1"/>
</dbReference>
<dbReference type="SUPFAM" id="SSF50692">
    <property type="entry name" value="ADC-like"/>
    <property type="match status" value="1"/>
</dbReference>
<dbReference type="Gene3D" id="3.40.228.10">
    <property type="entry name" value="Dimethylsulfoxide Reductase, domain 2"/>
    <property type="match status" value="1"/>
</dbReference>
<comment type="caution">
    <text evidence="9">The sequence shown here is derived from an EMBL/GenBank/DDBJ whole genome shotgun (WGS) entry which is preliminary data.</text>
</comment>
<dbReference type="PANTHER" id="PTHR43742:SF6">
    <property type="entry name" value="OXIDOREDUCTASE YYAE-RELATED"/>
    <property type="match status" value="1"/>
</dbReference>
<dbReference type="AlphaFoldDB" id="A0A6N6NQC8"/>
<name>A0A6N6NQC8_9ACTN</name>
<dbReference type="Gene3D" id="2.20.25.90">
    <property type="entry name" value="ADC-like domains"/>
    <property type="match status" value="1"/>
</dbReference>
<evidence type="ECO:0000256" key="7">
    <source>
        <dbReference type="ARBA" id="ARBA00023014"/>
    </source>
</evidence>
<keyword evidence="7" id="KW-0411">Iron-sulfur</keyword>
<protein>
    <submittedName>
        <fullName evidence="9">Molybdopterin-dependent oxidoreductase</fullName>
    </submittedName>
</protein>
<dbReference type="CDD" id="cd02781">
    <property type="entry name" value="MopB_CT_Acetylene-hydratase"/>
    <property type="match status" value="1"/>
</dbReference>
<dbReference type="InterPro" id="IPR006963">
    <property type="entry name" value="Mopterin_OxRdtase_4Fe-4S_dom"/>
</dbReference>
<dbReference type="GO" id="GO:0018818">
    <property type="term" value="F:acetylene hydratase activity"/>
    <property type="evidence" value="ECO:0007669"/>
    <property type="project" value="InterPro"/>
</dbReference>
<comment type="similarity">
    <text evidence="2">Belongs to the prokaryotic molybdopterin-containing oxidoreductase family.</text>
</comment>
<gene>
    <name evidence="9" type="ORF">F8C90_03020</name>
</gene>
<dbReference type="InterPro" id="IPR006657">
    <property type="entry name" value="MoPterin_dinucl-bd_dom"/>
</dbReference>
<keyword evidence="3" id="KW-0500">Molybdenum</keyword>
<dbReference type="OrthoDB" id="7376058at2"/>
<dbReference type="PROSITE" id="PS00490">
    <property type="entry name" value="MOLYBDOPTERIN_PROK_2"/>
    <property type="match status" value="1"/>
</dbReference>
<dbReference type="GO" id="GO:0051536">
    <property type="term" value="F:iron-sulfur cluster binding"/>
    <property type="evidence" value="ECO:0007669"/>
    <property type="project" value="UniProtKB-KW"/>
</dbReference>
<dbReference type="InterPro" id="IPR006655">
    <property type="entry name" value="Mopterin_OxRdtase_prok_CS"/>
</dbReference>
<evidence type="ECO:0000256" key="3">
    <source>
        <dbReference type="ARBA" id="ARBA00022505"/>
    </source>
</evidence>
<keyword evidence="6" id="KW-0408">Iron</keyword>
<dbReference type="Proteomes" id="UP000468668">
    <property type="component" value="Unassembled WGS sequence"/>
</dbReference>
<dbReference type="GO" id="GO:0016491">
    <property type="term" value="F:oxidoreductase activity"/>
    <property type="evidence" value="ECO:0007669"/>
    <property type="project" value="UniProtKB-KW"/>
</dbReference>
<dbReference type="Pfam" id="PF01568">
    <property type="entry name" value="Molydop_binding"/>
    <property type="match status" value="1"/>
</dbReference>
<dbReference type="EMBL" id="WAJR01000004">
    <property type="protein sequence ID" value="KAB1641804.1"/>
    <property type="molecule type" value="Genomic_DNA"/>
</dbReference>
<dbReference type="SMART" id="SM00926">
    <property type="entry name" value="Molybdop_Fe4S4"/>
    <property type="match status" value="1"/>
</dbReference>
<feature type="domain" description="4Fe-4S Mo/W bis-MGD-type" evidence="8">
    <location>
        <begin position="73"/>
        <end position="130"/>
    </location>
</feature>
<dbReference type="Pfam" id="PF00384">
    <property type="entry name" value="Molybdopterin"/>
    <property type="match status" value="1"/>
</dbReference>
<dbReference type="InterPro" id="IPR050612">
    <property type="entry name" value="Prok_Mopterin_Oxidored"/>
</dbReference>
<dbReference type="GO" id="GO:0043546">
    <property type="term" value="F:molybdopterin cofactor binding"/>
    <property type="evidence" value="ECO:0007669"/>
    <property type="project" value="InterPro"/>
</dbReference>
<dbReference type="GO" id="GO:0046872">
    <property type="term" value="F:metal ion binding"/>
    <property type="evidence" value="ECO:0007669"/>
    <property type="project" value="UniProtKB-KW"/>
</dbReference>
<keyword evidence="4" id="KW-0479">Metal-binding</keyword>
<accession>A0A6N6NQC8</accession>
<evidence type="ECO:0000256" key="1">
    <source>
        <dbReference type="ARBA" id="ARBA00001942"/>
    </source>
</evidence>
<dbReference type="SUPFAM" id="SSF53706">
    <property type="entry name" value="Formate dehydrogenase/DMSO reductase, domains 1-3"/>
    <property type="match status" value="1"/>
</dbReference>
<keyword evidence="10" id="KW-1185">Reference proteome</keyword>
<organism evidence="9 10">
    <name type="scientific">Ellagibacter isourolithinifaciens</name>
    <dbReference type="NCBI Taxonomy" id="2137581"/>
    <lineage>
        <taxon>Bacteria</taxon>
        <taxon>Bacillati</taxon>
        <taxon>Actinomycetota</taxon>
        <taxon>Coriobacteriia</taxon>
        <taxon>Eggerthellales</taxon>
        <taxon>Eggerthellaceae</taxon>
        <taxon>Ellagibacter</taxon>
    </lineage>
</organism>
<evidence type="ECO:0000313" key="9">
    <source>
        <dbReference type="EMBL" id="KAB1641804.1"/>
    </source>
</evidence>
<dbReference type="Gene3D" id="3.40.50.740">
    <property type="match status" value="1"/>
</dbReference>
<sequence length="811" mass="92250">MKSPVTSMNHYAKVTAFPQFSGNHLLDVIHSFPLQPMIAASPSHREAISRCGEASVAKTAPRKREEKDMAEVEREVKRASCFLCHLNCGVLCTKENGRVVKIEGDPDNPHNEGYVCSRLEHDRWKDFEYNPNRLKRPLKRVGERGSGQWEEITWDQAFDEMAGRLADLRDKYGAETLCFLEGTYRTQSNLHYKFTNLFGTPNTGGNGTICYSSDMWLEPCTYGGFCSDKSDWMRADLVVLWGRNPAASELLNWQWTLRNMQERGAKLIVIDPRFCEVAQKADLFLQIRPGTDAALALGMINVIIEEDLYDHEFVEEWCYGFDQLKERAAEYPVEKVAEITWIPAGKIRQAARMYATTKPACLPWGEKGGDGCGLNASSAIQGKAILRAITGNIDKVGGDQLTMPGDRGNTEDMNFSHDALSQEQRDKMVGNDMYPGLTFKGWDIISKAYPRFYPYSNAPTMFRQMISGDPYPIKACIVQADNPMLAFSNTKLVHEALKSLDLLIVHDYFMTPTAALADYVLPAATWLERCSIGYPTMDVEQVSMAGSMPVLERFEGGTDIDFRDDYEFWYELSERLGFADKWWGPKYEDMMNDQVAPFGMKFRDFCEKVKYLKVPNVPEKYKEPGFKFLTPTGKVELYSTVIEKLAKETGRNFDPLPSFTFPPNFPEADPEYAEEYPLCMITGARFMPFYHTEHRQPGAYRDLHPDPIFDIHPDTAISLDIAPGDWCWIETHKGRIKQRARTTTTVDPRVISVQHDWWFPEEPEAEPSLFGVFKSNVNVILDDDAKYLDPLMGSWPLTGASAKVYKCEEQD</sequence>
<proteinExistence type="inferred from homology"/>
<comment type="cofactor">
    <cofactor evidence="1">
        <name>Mo-bis(molybdopterin guanine dinucleotide)</name>
        <dbReference type="ChEBI" id="CHEBI:60539"/>
    </cofactor>
</comment>
<dbReference type="InterPro" id="IPR037949">
    <property type="entry name" value="MopB_CT_Acetylene-hydratase"/>
</dbReference>
<dbReference type="Gene3D" id="2.40.40.20">
    <property type="match status" value="1"/>
</dbReference>
<dbReference type="InterPro" id="IPR009010">
    <property type="entry name" value="Asp_de-COase-like_dom_sf"/>
</dbReference>
<evidence type="ECO:0000259" key="8">
    <source>
        <dbReference type="PROSITE" id="PS51669"/>
    </source>
</evidence>
<keyword evidence="5" id="KW-0560">Oxidoreductase</keyword>
<dbReference type="PANTHER" id="PTHR43742">
    <property type="entry name" value="TRIMETHYLAMINE-N-OXIDE REDUCTASE"/>
    <property type="match status" value="1"/>
</dbReference>
<reference evidence="9 10" key="1">
    <citation type="submission" date="2019-09" db="EMBL/GenBank/DDBJ databases">
        <title>Whole genome shotgun sequencing (WGS) of Ellagibacter isourolithinifaciens DSM 104140(T) and Adlercreutzia muris DSM 29508(T).</title>
        <authorList>
            <person name="Stoll D.A."/>
            <person name="Danylec N."/>
            <person name="Huch M."/>
        </authorList>
    </citation>
    <scope>NUCLEOTIDE SEQUENCE [LARGE SCALE GENOMIC DNA]</scope>
    <source>
        <strain evidence="9 10">DSM 104140</strain>
    </source>
</reference>
<dbReference type="InterPro" id="IPR006656">
    <property type="entry name" value="Mopterin_OxRdtase"/>
</dbReference>
<evidence type="ECO:0000256" key="4">
    <source>
        <dbReference type="ARBA" id="ARBA00022723"/>
    </source>
</evidence>